<sequence>MHLLLTRRNGPQRRKFYEFDYIDAAREMAPGRRPDNHQPLYGTGGRPTGHPARIR</sequence>
<evidence type="ECO:0000313" key="2">
    <source>
        <dbReference type="EMBL" id="SOB59755.1"/>
    </source>
</evidence>
<dbReference type="KEGG" id="pprf:DPRO_2845"/>
<organism evidence="2 3">
    <name type="scientific">Pseudodesulfovibrio profundus</name>
    <dbReference type="NCBI Taxonomy" id="57320"/>
    <lineage>
        <taxon>Bacteria</taxon>
        <taxon>Pseudomonadati</taxon>
        <taxon>Thermodesulfobacteriota</taxon>
        <taxon>Desulfovibrionia</taxon>
        <taxon>Desulfovibrionales</taxon>
        <taxon>Desulfovibrionaceae</taxon>
    </lineage>
</organism>
<reference evidence="3" key="1">
    <citation type="submission" date="2017-09" db="EMBL/GenBank/DDBJ databases">
        <authorList>
            <person name="Regsiter A."/>
            <person name="William W."/>
        </authorList>
    </citation>
    <scope>NUCLEOTIDE SEQUENCE [LARGE SCALE GENOMIC DNA]</scope>
    <source>
        <strain evidence="3">500-1</strain>
    </source>
</reference>
<evidence type="ECO:0000313" key="3">
    <source>
        <dbReference type="Proteomes" id="UP000219215"/>
    </source>
</evidence>
<evidence type="ECO:0000256" key="1">
    <source>
        <dbReference type="SAM" id="MobiDB-lite"/>
    </source>
</evidence>
<name>A0A2C8FBE2_9BACT</name>
<protein>
    <submittedName>
        <fullName evidence="2">Uncharacterized protein</fullName>
    </submittedName>
</protein>
<feature type="region of interest" description="Disordered" evidence="1">
    <location>
        <begin position="28"/>
        <end position="55"/>
    </location>
</feature>
<proteinExistence type="predicted"/>
<accession>A0A2C8FBE2</accession>
<dbReference type="AlphaFoldDB" id="A0A2C8FBE2"/>
<keyword evidence="3" id="KW-1185">Reference proteome</keyword>
<gene>
    <name evidence="2" type="ORF">DPRO_2845</name>
</gene>
<dbReference type="Proteomes" id="UP000219215">
    <property type="component" value="Chromosome DPRO"/>
</dbReference>
<dbReference type="EMBL" id="LT907975">
    <property type="protein sequence ID" value="SOB59755.1"/>
    <property type="molecule type" value="Genomic_DNA"/>
</dbReference>